<evidence type="ECO:0000313" key="2">
    <source>
        <dbReference type="Proteomes" id="UP001378956"/>
    </source>
</evidence>
<keyword evidence="2" id="KW-1185">Reference proteome</keyword>
<accession>A0ABU8NTN2</accession>
<comment type="caution">
    <text evidence="1">The sequence shown here is derived from an EMBL/GenBank/DDBJ whole genome shotgun (WGS) entry which is preliminary data.</text>
</comment>
<proteinExistence type="predicted"/>
<name>A0ABU8NTN2_9SPHI</name>
<organism evidence="1 2">
    <name type="scientific">Pedobacter panaciterrae</name>
    <dbReference type="NCBI Taxonomy" id="363849"/>
    <lineage>
        <taxon>Bacteria</taxon>
        <taxon>Pseudomonadati</taxon>
        <taxon>Bacteroidota</taxon>
        <taxon>Sphingobacteriia</taxon>
        <taxon>Sphingobacteriales</taxon>
        <taxon>Sphingobacteriaceae</taxon>
        <taxon>Pedobacter</taxon>
    </lineage>
</organism>
<gene>
    <name evidence="1" type="ORF">WAE58_18980</name>
</gene>
<dbReference type="Proteomes" id="UP001378956">
    <property type="component" value="Unassembled WGS sequence"/>
</dbReference>
<reference evidence="1 2" key="1">
    <citation type="submission" date="2024-03" db="EMBL/GenBank/DDBJ databases">
        <title>Sequence of Lycoming College Course Isolates.</title>
        <authorList>
            <person name="Plotts O."/>
            <person name="Newman J."/>
        </authorList>
    </citation>
    <scope>NUCLEOTIDE SEQUENCE [LARGE SCALE GENOMIC DNA]</scope>
    <source>
        <strain evidence="1 2">CJB-3</strain>
    </source>
</reference>
<sequence>MSEIINETQVGTTDKKKLAFEEKLQEIDNKYSRWFGTKNNPFTGAPDKINNYFRYFYTAEGEIQLYLKDGLPLEIGKDCRNAFKAVFNN</sequence>
<evidence type="ECO:0000313" key="1">
    <source>
        <dbReference type="EMBL" id="MEJ2904533.1"/>
    </source>
</evidence>
<dbReference type="EMBL" id="JBBEUB010000006">
    <property type="protein sequence ID" value="MEJ2904533.1"/>
    <property type="molecule type" value="Genomic_DNA"/>
</dbReference>
<dbReference type="RefSeq" id="WP_048907616.1">
    <property type="nucleotide sequence ID" value="NZ_CBFGNQ010000007.1"/>
</dbReference>
<protein>
    <submittedName>
        <fullName evidence="1">Uncharacterized protein</fullName>
    </submittedName>
</protein>